<keyword evidence="4 8" id="KW-1003">Cell membrane</keyword>
<dbReference type="PANTHER" id="PTHR43337">
    <property type="entry name" value="XANTHINE/URACIL PERMEASE C887.17-RELATED"/>
    <property type="match status" value="1"/>
</dbReference>
<feature type="transmembrane region" description="Helical" evidence="9">
    <location>
        <begin position="412"/>
        <end position="436"/>
    </location>
</feature>
<comment type="similarity">
    <text evidence="2 8">Belongs to the nucleobase:cation symporter-2 (NCS2) (TC 2.A.40) family. Azg-like subfamily.</text>
</comment>
<comment type="caution">
    <text evidence="10">The sequence shown here is derived from an EMBL/GenBank/DDBJ whole genome shotgun (WGS) entry which is preliminary data.</text>
</comment>
<feature type="transmembrane region" description="Helical" evidence="9">
    <location>
        <begin position="35"/>
        <end position="56"/>
    </location>
</feature>
<evidence type="ECO:0000313" key="10">
    <source>
        <dbReference type="EMBL" id="RDY23514.1"/>
    </source>
</evidence>
<feature type="transmembrane region" description="Helical" evidence="9">
    <location>
        <begin position="149"/>
        <end position="171"/>
    </location>
</feature>
<evidence type="ECO:0000256" key="3">
    <source>
        <dbReference type="ARBA" id="ARBA00022448"/>
    </source>
</evidence>
<dbReference type="InterPro" id="IPR045018">
    <property type="entry name" value="Azg-like"/>
</dbReference>
<dbReference type="AlphaFoldDB" id="A0A371ISQ3"/>
<dbReference type="EMBL" id="NOJZ02000011">
    <property type="protein sequence ID" value="RDY23514.1"/>
    <property type="molecule type" value="Genomic_DNA"/>
</dbReference>
<feature type="transmembrane region" description="Helical" evidence="9">
    <location>
        <begin position="311"/>
        <end position="333"/>
    </location>
</feature>
<feature type="transmembrane region" description="Helical" evidence="9">
    <location>
        <begin position="111"/>
        <end position="133"/>
    </location>
</feature>
<evidence type="ECO:0000256" key="9">
    <source>
        <dbReference type="SAM" id="Phobius"/>
    </source>
</evidence>
<evidence type="ECO:0000256" key="7">
    <source>
        <dbReference type="ARBA" id="ARBA00023136"/>
    </source>
</evidence>
<evidence type="ECO:0000256" key="5">
    <source>
        <dbReference type="ARBA" id="ARBA00022692"/>
    </source>
</evidence>
<dbReference type="GO" id="GO:0005345">
    <property type="term" value="F:purine nucleobase transmembrane transporter activity"/>
    <property type="evidence" value="ECO:0007669"/>
    <property type="project" value="TreeGrafter"/>
</dbReference>
<dbReference type="Pfam" id="PF00860">
    <property type="entry name" value="Xan_ur_permease"/>
    <property type="match status" value="1"/>
</dbReference>
<protein>
    <submittedName>
        <fullName evidence="10">NCS2 family permease</fullName>
    </submittedName>
</protein>
<accession>A0A371ISQ3</accession>
<evidence type="ECO:0000313" key="11">
    <source>
        <dbReference type="Proteomes" id="UP000243494"/>
    </source>
</evidence>
<organism evidence="10 11">
    <name type="scientific">Romboutsia maritimum</name>
    <dbReference type="NCBI Taxonomy" id="2020948"/>
    <lineage>
        <taxon>Bacteria</taxon>
        <taxon>Bacillati</taxon>
        <taxon>Bacillota</taxon>
        <taxon>Clostridia</taxon>
        <taxon>Peptostreptococcales</taxon>
        <taxon>Peptostreptococcaceae</taxon>
        <taxon>Romboutsia</taxon>
    </lineage>
</organism>
<evidence type="ECO:0000256" key="2">
    <source>
        <dbReference type="ARBA" id="ARBA00005697"/>
    </source>
</evidence>
<sequence length="466" mass="49233">MQTTEGSLTTTKELTAIQKIFPILSNNEVDMKKEVMAGVTTFLTMAYIIAVNPNILSKTGMPAGALVTGTCLAAGFGCILMGLIANLPFALASGMGLNAFFAFSVVLKMGISWQIALTAVFVEGIIFIILSLCKVREAVVNAIPKNMKLAVTGGIGIFIAFIGLVGCGLVVGDEATLVKMGTFTPTVIISCIGLVIIAVLDKKSVRGSILYGIVISSLIAWGFALINPEYAQKLGIYLPKGIFKYESMAPIAGKIDFKYIFHPGNIGTFIAVVCTFLFVDFFDTVGTLVGVCSKADMLDEKGNVPNAGRALLADAIATTTGAFMGVSTVTTYVESSTGVVAGGRTGWTAITVGILFIIAMFFSPIFISIPGCATAPALIYVGYLMLGAVKGIEFDNITEGVPAFITVATMALTYSIGDGLTLGILSYVCINILYNVFRTKKQEDKKNVSIIMVALAILFAIKLIFL</sequence>
<evidence type="ECO:0000256" key="8">
    <source>
        <dbReference type="PIRNR" id="PIRNR005353"/>
    </source>
</evidence>
<feature type="transmembrane region" description="Helical" evidence="9">
    <location>
        <begin position="374"/>
        <end position="392"/>
    </location>
</feature>
<feature type="transmembrane region" description="Helical" evidence="9">
    <location>
        <begin position="266"/>
        <end position="291"/>
    </location>
</feature>
<comment type="subcellular location">
    <subcellularLocation>
        <location evidence="1 8">Cell membrane</location>
        <topology evidence="1 8">Multi-pass membrane protein</topology>
    </subcellularLocation>
</comment>
<dbReference type="PANTHER" id="PTHR43337:SF1">
    <property type="entry name" value="XANTHINE_URACIL PERMEASE C887.17-RELATED"/>
    <property type="match status" value="1"/>
</dbReference>
<reference evidence="10 11" key="1">
    <citation type="journal article" date="2017" name="Genome Announc.">
        <title>Draft Genome Sequence of Romboutsia maritimum sp. nov. Strain CCRI-22766(T), Isolated from Coastal Estuarine Mud.</title>
        <authorList>
            <person name="Maheux A.F."/>
            <person name="Boudreau D.K."/>
            <person name="Berube E."/>
            <person name="Boissinot M."/>
            <person name="Raymond F."/>
            <person name="Brodeur S."/>
            <person name="Corbeil J."/>
            <person name="Brightwell G."/>
            <person name="Broda D."/>
            <person name="Omar R.F."/>
            <person name="Bergeron M.G."/>
        </authorList>
    </citation>
    <scope>NUCLEOTIDE SEQUENCE [LARGE SCALE GENOMIC DNA]</scope>
    <source>
        <strain evidence="10 11">CCRI-22766</strain>
    </source>
</reference>
<keyword evidence="3 8" id="KW-0813">Transport</keyword>
<evidence type="ECO:0000256" key="6">
    <source>
        <dbReference type="ARBA" id="ARBA00022989"/>
    </source>
</evidence>
<dbReference type="OrthoDB" id="9808458at2"/>
<feature type="transmembrane region" description="Helical" evidence="9">
    <location>
        <begin position="345"/>
        <end position="367"/>
    </location>
</feature>
<feature type="transmembrane region" description="Helical" evidence="9">
    <location>
        <begin position="63"/>
        <end position="91"/>
    </location>
</feature>
<feature type="transmembrane region" description="Helical" evidence="9">
    <location>
        <begin position="448"/>
        <end position="465"/>
    </location>
</feature>
<keyword evidence="7 8" id="KW-0472">Membrane</keyword>
<feature type="transmembrane region" description="Helical" evidence="9">
    <location>
        <begin position="208"/>
        <end position="226"/>
    </location>
</feature>
<dbReference type="Proteomes" id="UP000243494">
    <property type="component" value="Unassembled WGS sequence"/>
</dbReference>
<dbReference type="GO" id="GO:0005886">
    <property type="term" value="C:plasma membrane"/>
    <property type="evidence" value="ECO:0007669"/>
    <property type="project" value="UniProtKB-SubCell"/>
</dbReference>
<dbReference type="InterPro" id="IPR026033">
    <property type="entry name" value="Azg-like_bact_archaea"/>
</dbReference>
<evidence type="ECO:0000256" key="1">
    <source>
        <dbReference type="ARBA" id="ARBA00004651"/>
    </source>
</evidence>
<evidence type="ECO:0000256" key="4">
    <source>
        <dbReference type="ARBA" id="ARBA00022475"/>
    </source>
</evidence>
<keyword evidence="5 8" id="KW-0812">Transmembrane</keyword>
<keyword evidence="11" id="KW-1185">Reference proteome</keyword>
<proteinExistence type="inferred from homology"/>
<dbReference type="PIRSF" id="PIRSF005353">
    <property type="entry name" value="PbuG"/>
    <property type="match status" value="1"/>
</dbReference>
<gene>
    <name evidence="10" type="ORF">CHF27_007785</name>
</gene>
<dbReference type="InterPro" id="IPR006043">
    <property type="entry name" value="NCS2"/>
</dbReference>
<feature type="transmembrane region" description="Helical" evidence="9">
    <location>
        <begin position="183"/>
        <end position="201"/>
    </location>
</feature>
<keyword evidence="6 8" id="KW-1133">Transmembrane helix</keyword>
<dbReference type="RefSeq" id="WP_095406447.1">
    <property type="nucleotide sequence ID" value="NZ_NOJZ02000011.1"/>
</dbReference>
<name>A0A371ISQ3_9FIRM</name>